<evidence type="ECO:0000313" key="3">
    <source>
        <dbReference type="Proteomes" id="UP000799302"/>
    </source>
</evidence>
<proteinExistence type="predicted"/>
<dbReference type="EMBL" id="MU004232">
    <property type="protein sequence ID" value="KAF2672310.1"/>
    <property type="molecule type" value="Genomic_DNA"/>
</dbReference>
<organism evidence="2 3">
    <name type="scientific">Microthyrium microscopicum</name>
    <dbReference type="NCBI Taxonomy" id="703497"/>
    <lineage>
        <taxon>Eukaryota</taxon>
        <taxon>Fungi</taxon>
        <taxon>Dikarya</taxon>
        <taxon>Ascomycota</taxon>
        <taxon>Pezizomycotina</taxon>
        <taxon>Dothideomycetes</taxon>
        <taxon>Dothideomycetes incertae sedis</taxon>
        <taxon>Microthyriales</taxon>
        <taxon>Microthyriaceae</taxon>
        <taxon>Microthyrium</taxon>
    </lineage>
</organism>
<evidence type="ECO:0000313" key="2">
    <source>
        <dbReference type="EMBL" id="KAF2672310.1"/>
    </source>
</evidence>
<keyword evidence="3" id="KW-1185">Reference proteome</keyword>
<dbReference type="AlphaFoldDB" id="A0A6A6UKK5"/>
<evidence type="ECO:0000256" key="1">
    <source>
        <dbReference type="SAM" id="SignalP"/>
    </source>
</evidence>
<feature type="chain" id="PRO_5025622016" description="Ecp2 effector protein domain-containing protein" evidence="1">
    <location>
        <begin position="20"/>
        <end position="163"/>
    </location>
</feature>
<accession>A0A6A6UKK5</accession>
<dbReference type="Proteomes" id="UP000799302">
    <property type="component" value="Unassembled WGS sequence"/>
</dbReference>
<protein>
    <recommendedName>
        <fullName evidence="4">Ecp2 effector protein domain-containing protein</fullName>
    </recommendedName>
</protein>
<evidence type="ECO:0008006" key="4">
    <source>
        <dbReference type="Google" id="ProtNLM"/>
    </source>
</evidence>
<reference evidence="2" key="1">
    <citation type="journal article" date="2020" name="Stud. Mycol.">
        <title>101 Dothideomycetes genomes: a test case for predicting lifestyles and emergence of pathogens.</title>
        <authorList>
            <person name="Haridas S."/>
            <person name="Albert R."/>
            <person name="Binder M."/>
            <person name="Bloem J."/>
            <person name="Labutti K."/>
            <person name="Salamov A."/>
            <person name="Andreopoulos B."/>
            <person name="Baker S."/>
            <person name="Barry K."/>
            <person name="Bills G."/>
            <person name="Bluhm B."/>
            <person name="Cannon C."/>
            <person name="Castanera R."/>
            <person name="Culley D."/>
            <person name="Daum C."/>
            <person name="Ezra D."/>
            <person name="Gonzalez J."/>
            <person name="Henrissat B."/>
            <person name="Kuo A."/>
            <person name="Liang C."/>
            <person name="Lipzen A."/>
            <person name="Lutzoni F."/>
            <person name="Magnuson J."/>
            <person name="Mondo S."/>
            <person name="Nolan M."/>
            <person name="Ohm R."/>
            <person name="Pangilinan J."/>
            <person name="Park H.-J."/>
            <person name="Ramirez L."/>
            <person name="Alfaro M."/>
            <person name="Sun H."/>
            <person name="Tritt A."/>
            <person name="Yoshinaga Y."/>
            <person name="Zwiers L.-H."/>
            <person name="Turgeon B."/>
            <person name="Goodwin S."/>
            <person name="Spatafora J."/>
            <person name="Crous P."/>
            <person name="Grigoriev I."/>
        </authorList>
    </citation>
    <scope>NUCLEOTIDE SEQUENCE</scope>
    <source>
        <strain evidence="2">CBS 115976</strain>
    </source>
</reference>
<sequence>MHLGNILSIAFGLVGVSVGIVLPTQPKSVSIADIAESSIIRRNTTSTADRYVVRCNENNLNNDGIVGCLRLLSDVNTRMRGQQCFATGSGKPGAGTFCQIEGAYVSGRGWSDNGGPGTTVALCNDVANAMTHIIDKCGNKGGSNGVFQTDHNDLVVHISDHWV</sequence>
<keyword evidence="1" id="KW-0732">Signal</keyword>
<name>A0A6A6UKK5_9PEZI</name>
<gene>
    <name evidence="2" type="ORF">BT63DRAFT_411590</name>
</gene>
<feature type="signal peptide" evidence="1">
    <location>
        <begin position="1"/>
        <end position="19"/>
    </location>
</feature>